<feature type="transmembrane region" description="Helical" evidence="2">
    <location>
        <begin position="151"/>
        <end position="172"/>
    </location>
</feature>
<feature type="transmembrane region" description="Helical" evidence="2">
    <location>
        <begin position="23"/>
        <end position="42"/>
    </location>
</feature>
<evidence type="ECO:0000259" key="3">
    <source>
        <dbReference type="Pfam" id="PF00884"/>
    </source>
</evidence>
<feature type="transmembrane region" description="Helical" evidence="2">
    <location>
        <begin position="192"/>
        <end position="209"/>
    </location>
</feature>
<evidence type="ECO:0000313" key="6">
    <source>
        <dbReference type="Proteomes" id="UP001170481"/>
    </source>
</evidence>
<dbReference type="GO" id="GO:0004065">
    <property type="term" value="F:arylsulfatase activity"/>
    <property type="evidence" value="ECO:0007669"/>
    <property type="project" value="TreeGrafter"/>
</dbReference>
<dbReference type="AlphaFoldDB" id="A0AAP4TWT5"/>
<keyword evidence="2" id="KW-0812">Transmembrane</keyword>
<dbReference type="InterPro" id="IPR000917">
    <property type="entry name" value="Sulfatase_N"/>
</dbReference>
<evidence type="ECO:0000313" key="5">
    <source>
        <dbReference type="EMBL" id="MDO6671805.1"/>
    </source>
</evidence>
<evidence type="ECO:0000259" key="4">
    <source>
        <dbReference type="Pfam" id="PF11893"/>
    </source>
</evidence>
<comment type="caution">
    <text evidence="5">The sequence shown here is derived from an EMBL/GenBank/DDBJ whole genome shotgun (WGS) entry which is preliminary data.</text>
</comment>
<name>A0AAP4TWT5_9GAMM</name>
<sequence>MTAKTPDSPAPANARPRDSRRRYLRDSATFSLAILVLIWLVATRYLPFTPLPQGVSAASLSGWAYLATTWLGHYGLLAQLLWLPLGLLGMILPARSARRWLWLPAGILAGSALSALIIDSLVYAQYRFHLNGFMLSMFLNDSNGEIFEFDATTWLLGACTLLGLIALCCGLAYRLSGPAAVKRAHRLPTGKLHALLFLMLLASHIQHIVSDAHHNLQVTREAPAFPLLFPATARDFMEDHGWLDARTAEAAKVHIQNFGSGSLAYPAVPLKQDDDVITSRGVDGQPANILFLVIDSWRADSFTAETMPHLHAALADGLHFPDHISGGNSTRTGFFSLLSGLTANYVTPMENDGLGSVLVNQALQRQWPLGLFSSASFNGVGLDRSLFPKVPDLRLRTLGDSPAMRDRVMTTDWLAWQAQRRQTALQQDAHALKPWLGVLFYDAPHGYSLPRGASTPFQPSATGMDYLTLGPDTDPTPVRNLYLNSLYHLDRQLARVIQDLKEHGEWDNTVLVVTGDHAQEFNDSGKNFWGHNGNFTRYQTQVPLILRGPGIPAGHYGSQLPLPPVTAHYDVVPTLLRHVMGISNPPSDYSMGHDLLRTLDHQPEVDNEWVLSGSYQDFGIIQRDRIYALEGTGGYAVYDGEMNRRQALGEGANPVMKVMEAMRRFYAN</sequence>
<dbReference type="Pfam" id="PF00884">
    <property type="entry name" value="Sulfatase"/>
    <property type="match status" value="1"/>
</dbReference>
<dbReference type="RefSeq" id="WP_303593468.1">
    <property type="nucleotide sequence ID" value="NZ_JAUORK010000006.1"/>
</dbReference>
<keyword evidence="2" id="KW-1133">Transmembrane helix</keyword>
<feature type="transmembrane region" description="Helical" evidence="2">
    <location>
        <begin position="100"/>
        <end position="126"/>
    </location>
</feature>
<organism evidence="5 6">
    <name type="scientific">Cobetia amphilecti</name>
    <dbReference type="NCBI Taxonomy" id="1055104"/>
    <lineage>
        <taxon>Bacteria</taxon>
        <taxon>Pseudomonadati</taxon>
        <taxon>Pseudomonadota</taxon>
        <taxon>Gammaproteobacteria</taxon>
        <taxon>Oceanospirillales</taxon>
        <taxon>Halomonadaceae</taxon>
        <taxon>Cobetia</taxon>
    </lineage>
</organism>
<accession>A0AAP4TWT5</accession>
<dbReference type="EMBL" id="JAUORK010000006">
    <property type="protein sequence ID" value="MDO6671805.1"/>
    <property type="molecule type" value="Genomic_DNA"/>
</dbReference>
<dbReference type="Gene3D" id="3.40.720.10">
    <property type="entry name" value="Alkaline Phosphatase, subunit A"/>
    <property type="match status" value="1"/>
</dbReference>
<reference evidence="5" key="1">
    <citation type="submission" date="2023-07" db="EMBL/GenBank/DDBJ databases">
        <title>Genome content predicts the carbon catabolic preferences of heterotrophic bacteria.</title>
        <authorList>
            <person name="Gralka M."/>
        </authorList>
    </citation>
    <scope>NUCLEOTIDE SEQUENCE</scope>
    <source>
        <strain evidence="5">C2R13</strain>
    </source>
</reference>
<feature type="transmembrane region" description="Helical" evidence="2">
    <location>
        <begin position="62"/>
        <end position="88"/>
    </location>
</feature>
<dbReference type="InterPro" id="IPR017850">
    <property type="entry name" value="Alkaline_phosphatase_core_sf"/>
</dbReference>
<dbReference type="PANTHER" id="PTHR42693">
    <property type="entry name" value="ARYLSULFATASE FAMILY MEMBER"/>
    <property type="match status" value="1"/>
</dbReference>
<gene>
    <name evidence="5" type="ORF">Q4535_06685</name>
</gene>
<evidence type="ECO:0000256" key="1">
    <source>
        <dbReference type="ARBA" id="ARBA00008779"/>
    </source>
</evidence>
<dbReference type="PANTHER" id="PTHR42693:SF33">
    <property type="entry name" value="ARYLSULFATASE"/>
    <property type="match status" value="1"/>
</dbReference>
<proteinExistence type="inferred from homology"/>
<dbReference type="Pfam" id="PF11893">
    <property type="entry name" value="DUF3413"/>
    <property type="match status" value="1"/>
</dbReference>
<protein>
    <submittedName>
        <fullName evidence="5">DUF3413 domain-containing protein</fullName>
    </submittedName>
</protein>
<dbReference type="CDD" id="cd16148">
    <property type="entry name" value="sulfatase_like"/>
    <property type="match status" value="1"/>
</dbReference>
<comment type="similarity">
    <text evidence="1">Belongs to the sulfatase family.</text>
</comment>
<dbReference type="SUPFAM" id="SSF53649">
    <property type="entry name" value="Alkaline phosphatase-like"/>
    <property type="match status" value="1"/>
</dbReference>
<dbReference type="InterPro" id="IPR024588">
    <property type="entry name" value="YejM_N"/>
</dbReference>
<keyword evidence="2" id="KW-0472">Membrane</keyword>
<feature type="domain" description="Inner membrane protein YejM N-terminal" evidence="4">
    <location>
        <begin position="17"/>
        <end position="271"/>
    </location>
</feature>
<dbReference type="InterPro" id="IPR050738">
    <property type="entry name" value="Sulfatase"/>
</dbReference>
<evidence type="ECO:0000256" key="2">
    <source>
        <dbReference type="SAM" id="Phobius"/>
    </source>
</evidence>
<dbReference type="Proteomes" id="UP001170481">
    <property type="component" value="Unassembled WGS sequence"/>
</dbReference>
<feature type="domain" description="Sulfatase N-terminal" evidence="3">
    <location>
        <begin position="288"/>
        <end position="581"/>
    </location>
</feature>